<dbReference type="Proteomes" id="UP000041770">
    <property type="component" value="Unassembled WGS sequence"/>
</dbReference>
<reference evidence="2 3" key="2">
    <citation type="submission" date="2015-07" db="EMBL/GenBank/DDBJ databases">
        <authorList>
            <consortium name="Pathogen Informatics"/>
        </authorList>
    </citation>
    <scope>NUCLEOTIDE SEQUENCE [LARGE SCALE GENOMIC DNA]</scope>
    <source>
        <strain evidence="2 3">A316</strain>
    </source>
</reference>
<reference evidence="1" key="1">
    <citation type="journal article" date="2015" name="Int. J. Antimicrob. Agents">
        <title>IncA/C plasmids harboured in serious multidrug-resistant Vibrio cholerae serogroup O139 strains in China.</title>
        <authorList>
            <person name="Wang R."/>
            <person name="Yu D."/>
            <person name="Zhu L."/>
            <person name="Li J."/>
            <person name="Yue J."/>
            <person name="Kan B."/>
        </authorList>
    </citation>
    <scope>NUCLEOTIDE SEQUENCE</scope>
    <source>
        <strain evidence="1">ICDC-1447</strain>
        <plasmid evidence="1">pVC1447</plasmid>
    </source>
</reference>
<protein>
    <recommendedName>
        <fullName evidence="4">DNA-binding protein</fullName>
    </recommendedName>
</protein>
<proteinExistence type="predicted"/>
<evidence type="ECO:0000313" key="2">
    <source>
        <dbReference type="EMBL" id="CSD48924.1"/>
    </source>
</evidence>
<dbReference type="RefSeq" id="WP_001337759.1">
    <property type="nucleotide sequence ID" value="NZ_JBLIQH020000001.1"/>
</dbReference>
<sequence>MAKGKAARTECVAQSIGGRNNSATSFWDRILTVEETATLIGVRISELKDAVRYQKLLKGKAAPEVHSVSGTGKLFFDGRSIKSFIED</sequence>
<evidence type="ECO:0008006" key="4">
    <source>
        <dbReference type="Google" id="ProtNLM"/>
    </source>
</evidence>
<evidence type="ECO:0000313" key="1">
    <source>
        <dbReference type="EMBL" id="AIW55742.1"/>
    </source>
</evidence>
<geneLocation type="plasmid" evidence="1">
    <name>pVC1447</name>
</geneLocation>
<dbReference type="AlphaFoldDB" id="A0A0A7DRV6"/>
<gene>
    <name evidence="2" type="ORF">ERS013200_04272</name>
</gene>
<dbReference type="EMBL" id="KM083064">
    <property type="protein sequence ID" value="AIW55742.1"/>
    <property type="molecule type" value="Genomic_DNA"/>
</dbReference>
<keyword evidence="1" id="KW-0614">Plasmid</keyword>
<evidence type="ECO:0000313" key="3">
    <source>
        <dbReference type="Proteomes" id="UP000041770"/>
    </source>
</evidence>
<dbReference type="EMBL" id="CWQY01000111">
    <property type="protein sequence ID" value="CSD48924.1"/>
    <property type="molecule type" value="Genomic_DNA"/>
</dbReference>
<accession>A0A0A7DRV6</accession>
<name>A0A0A7DRV6_VIBCL</name>
<organism evidence="1">
    <name type="scientific">Vibrio cholerae</name>
    <dbReference type="NCBI Taxonomy" id="666"/>
    <lineage>
        <taxon>Bacteria</taxon>
        <taxon>Pseudomonadati</taxon>
        <taxon>Pseudomonadota</taxon>
        <taxon>Gammaproteobacteria</taxon>
        <taxon>Vibrionales</taxon>
        <taxon>Vibrionaceae</taxon>
        <taxon>Vibrio</taxon>
    </lineage>
</organism>